<evidence type="ECO:0000313" key="1">
    <source>
        <dbReference type="EMBL" id="GME86441.1"/>
    </source>
</evidence>
<gene>
    <name evidence="1" type="ORF">Amon02_000798000</name>
</gene>
<sequence length="117" mass="13397">MTFQRILDPKQLRKLSKAAVEHAKVEAKAINSKIKSKNKNSEFDKLKKGDGLYYKISSPLGGKDRSDMDYRRRLTAFQNADAGHDPYNTPRGDAEQVEDFTDFVDIPPFQMEKQETT</sequence>
<dbReference type="Proteomes" id="UP001165064">
    <property type="component" value="Unassembled WGS sequence"/>
</dbReference>
<accession>A0ACB5TD55</accession>
<protein>
    <submittedName>
        <fullName evidence="1">Unnamed protein product</fullName>
    </submittedName>
</protein>
<reference evidence="1" key="1">
    <citation type="submission" date="2023-04" db="EMBL/GenBank/DDBJ databases">
        <title>Ambrosiozyma monospora NBRC 10751.</title>
        <authorList>
            <person name="Ichikawa N."/>
            <person name="Sato H."/>
            <person name="Tonouchi N."/>
        </authorList>
    </citation>
    <scope>NUCLEOTIDE SEQUENCE</scope>
    <source>
        <strain evidence="1">NBRC 10751</strain>
    </source>
</reference>
<keyword evidence="2" id="KW-1185">Reference proteome</keyword>
<organism evidence="1 2">
    <name type="scientific">Ambrosiozyma monospora</name>
    <name type="common">Yeast</name>
    <name type="synonym">Endomycopsis monosporus</name>
    <dbReference type="NCBI Taxonomy" id="43982"/>
    <lineage>
        <taxon>Eukaryota</taxon>
        <taxon>Fungi</taxon>
        <taxon>Dikarya</taxon>
        <taxon>Ascomycota</taxon>
        <taxon>Saccharomycotina</taxon>
        <taxon>Pichiomycetes</taxon>
        <taxon>Pichiales</taxon>
        <taxon>Pichiaceae</taxon>
        <taxon>Ambrosiozyma</taxon>
    </lineage>
</organism>
<proteinExistence type="predicted"/>
<name>A0ACB5TD55_AMBMO</name>
<evidence type="ECO:0000313" key="2">
    <source>
        <dbReference type="Proteomes" id="UP001165064"/>
    </source>
</evidence>
<dbReference type="EMBL" id="BSXS01006872">
    <property type="protein sequence ID" value="GME86441.1"/>
    <property type="molecule type" value="Genomic_DNA"/>
</dbReference>
<comment type="caution">
    <text evidence="1">The sequence shown here is derived from an EMBL/GenBank/DDBJ whole genome shotgun (WGS) entry which is preliminary data.</text>
</comment>